<name>A0ABT2PDA9_9MICO</name>
<reference evidence="1 2" key="1">
    <citation type="journal article" date="2024" name="Int. J. Syst. Evol. Microbiol.">
        <title>Microbacterium memoriense sp. nov., a member of the Actinomycetota from marine beach sediment of the north coast of Portugal.</title>
        <authorList>
            <person name="Santos J.D.N.D."/>
            <person name="Klimek D."/>
            <person name="Calusinska M."/>
            <person name="Lobo-da-Cunha A."/>
            <person name="Catita J."/>
            <person name="Goncalves H."/>
            <person name="Gonzalez I."/>
            <person name="Lage O.M."/>
        </authorList>
    </citation>
    <scope>NUCLEOTIDE SEQUENCE [LARGE SCALE GENOMIC DNA]</scope>
    <source>
        <strain evidence="1 2">PMIC_1C1B</strain>
    </source>
</reference>
<keyword evidence="2" id="KW-1185">Reference proteome</keyword>
<proteinExistence type="predicted"/>
<evidence type="ECO:0000313" key="1">
    <source>
        <dbReference type="EMBL" id="MCT9002612.1"/>
    </source>
</evidence>
<dbReference type="Proteomes" id="UP001300496">
    <property type="component" value="Unassembled WGS sequence"/>
</dbReference>
<protein>
    <submittedName>
        <fullName evidence="1">Uncharacterized protein</fullName>
    </submittedName>
</protein>
<dbReference type="EMBL" id="JAODOR010000011">
    <property type="protein sequence ID" value="MCT9002612.1"/>
    <property type="molecule type" value="Genomic_DNA"/>
</dbReference>
<evidence type="ECO:0000313" key="2">
    <source>
        <dbReference type="Proteomes" id="UP001300496"/>
    </source>
</evidence>
<accession>A0ABT2PDA9</accession>
<comment type="caution">
    <text evidence="1">The sequence shown here is derived from an EMBL/GenBank/DDBJ whole genome shotgun (WGS) entry which is preliminary data.</text>
</comment>
<gene>
    <name evidence="1" type="ORF">N4R40_09585</name>
</gene>
<organism evidence="1 2">
    <name type="scientific">Microbacterium memoriense</name>
    <dbReference type="NCBI Taxonomy" id="2978350"/>
    <lineage>
        <taxon>Bacteria</taxon>
        <taxon>Bacillati</taxon>
        <taxon>Actinomycetota</taxon>
        <taxon>Actinomycetes</taxon>
        <taxon>Micrococcales</taxon>
        <taxon>Microbacteriaceae</taxon>
        <taxon>Microbacterium</taxon>
    </lineage>
</organism>
<dbReference type="RefSeq" id="WP_261607151.1">
    <property type="nucleotide sequence ID" value="NZ_JAODOR010000011.1"/>
</dbReference>
<sequence>MSTDVTAIKADVERLMPPLVGALKRNQYFDELQGQLRRTEKIAQAWRDWPLIVGIHEAVIILRQSDAPDPHVLELLESLIFQAGVTEYGHEGDQIDPQEAEITASSGTGSQIVVSKIRRLGLRIGAVPLLKPIVEVTRTERTPDVDHRN</sequence>